<protein>
    <submittedName>
        <fullName evidence="9">LD-carboxypeptidase</fullName>
    </submittedName>
</protein>
<dbReference type="Pfam" id="PF17676">
    <property type="entry name" value="Peptidase_S66C"/>
    <property type="match status" value="1"/>
</dbReference>
<dbReference type="InterPro" id="IPR027478">
    <property type="entry name" value="LdcA_N"/>
</dbReference>
<dbReference type="GO" id="GO:0008236">
    <property type="term" value="F:serine-type peptidase activity"/>
    <property type="evidence" value="ECO:0007669"/>
    <property type="project" value="UniProtKB-KW"/>
</dbReference>
<feature type="active site" description="Charge relay system" evidence="6">
    <location>
        <position position="219"/>
    </location>
</feature>
<dbReference type="InterPro" id="IPR003507">
    <property type="entry name" value="S66_fam"/>
</dbReference>
<evidence type="ECO:0000313" key="9">
    <source>
        <dbReference type="EMBL" id="MVA75356.1"/>
    </source>
</evidence>
<accession>A0A6A9UR20</accession>
<sequence length="317" mass="33485">MTAAQGTAAAVLAPLAPGARVALVAPSGPVEENRVARAVSLLRGWGLEPVLMPSATARHPRARYLSGEDAVRARDVQDAWCDPSVEAIFCIRGGYGSVRLLDALDADAMRAARPKPLHGSSDVTALHEWLREQLGVPTWFSPMVASLALLDDEAATADLRRAVLGPAGERWWTSPAAEALVPGTAEGTLVGGNLSLLAMTIGARGRPVLDHSGCIALLEDITEDTYRVDGYLVSLLRAGWFDGVTGVALGSWFECGPLEEIRELAVELLAPLGVPLVFELGFGHGPAAHTLPLGARGRLVADGRPRLEVDVPERGPR</sequence>
<feature type="domain" description="LD-carboxypeptidase N-terminal" evidence="7">
    <location>
        <begin position="21"/>
        <end position="139"/>
    </location>
</feature>
<dbReference type="Gene3D" id="3.50.30.60">
    <property type="entry name" value="LD-carboxypeptidase A C-terminal domain-like"/>
    <property type="match status" value="1"/>
</dbReference>
<feature type="domain" description="LD-carboxypeptidase C-terminal" evidence="8">
    <location>
        <begin position="186"/>
        <end position="299"/>
    </location>
</feature>
<comment type="caution">
    <text evidence="9">The sequence shown here is derived from an EMBL/GenBank/DDBJ whole genome shotgun (WGS) entry which is preliminary data.</text>
</comment>
<keyword evidence="4" id="KW-0378">Hydrolase</keyword>
<dbReference type="SUPFAM" id="SSF52317">
    <property type="entry name" value="Class I glutamine amidotransferase-like"/>
    <property type="match status" value="1"/>
</dbReference>
<dbReference type="PANTHER" id="PTHR30237:SF2">
    <property type="entry name" value="MUREIN TETRAPEPTIDE CARBOXYPEPTIDASE"/>
    <property type="match status" value="1"/>
</dbReference>
<evidence type="ECO:0000259" key="8">
    <source>
        <dbReference type="Pfam" id="PF17676"/>
    </source>
</evidence>
<dbReference type="Pfam" id="PF02016">
    <property type="entry name" value="Peptidase_S66"/>
    <property type="match status" value="1"/>
</dbReference>
<proteinExistence type="inferred from homology"/>
<comment type="similarity">
    <text evidence="1">Belongs to the peptidase S66 family.</text>
</comment>
<feature type="active site" description="Charge relay system" evidence="6">
    <location>
        <position position="284"/>
    </location>
</feature>
<dbReference type="GO" id="GO:0006508">
    <property type="term" value="P:proteolysis"/>
    <property type="evidence" value="ECO:0007669"/>
    <property type="project" value="UniProtKB-KW"/>
</dbReference>
<evidence type="ECO:0000256" key="1">
    <source>
        <dbReference type="ARBA" id="ARBA00010233"/>
    </source>
</evidence>
<keyword evidence="3" id="KW-0645">Protease</keyword>
<dbReference type="Proteomes" id="UP000435304">
    <property type="component" value="Unassembled WGS sequence"/>
</dbReference>
<dbReference type="PIRSF" id="PIRSF028757">
    <property type="entry name" value="LD-carboxypeptidase"/>
    <property type="match status" value="1"/>
</dbReference>
<dbReference type="InterPro" id="IPR027461">
    <property type="entry name" value="Carboxypeptidase_A_C_sf"/>
</dbReference>
<feature type="active site" description="Nucleophile" evidence="6">
    <location>
        <position position="121"/>
    </location>
</feature>
<dbReference type="EMBL" id="WPCU01000004">
    <property type="protein sequence ID" value="MVA75356.1"/>
    <property type="molecule type" value="Genomic_DNA"/>
</dbReference>
<keyword evidence="5" id="KW-0720">Serine protease</keyword>
<reference evidence="9 10" key="1">
    <citation type="submission" date="2019-12" db="EMBL/GenBank/DDBJ databases">
        <title>Auraticoccus cholistani sp. nov., an actinomycete isolated from soil of Cholistan desert.</title>
        <authorList>
            <person name="Cheema M.T."/>
        </authorList>
    </citation>
    <scope>NUCLEOTIDE SEQUENCE [LARGE SCALE GENOMIC DNA]</scope>
    <source>
        <strain evidence="9 10">F435</strain>
    </source>
</reference>
<evidence type="ECO:0000256" key="5">
    <source>
        <dbReference type="ARBA" id="ARBA00022825"/>
    </source>
</evidence>
<dbReference type="RefSeq" id="WP_197429797.1">
    <property type="nucleotide sequence ID" value="NZ_WPCU01000004.1"/>
</dbReference>
<dbReference type="SUPFAM" id="SSF141986">
    <property type="entry name" value="LD-carboxypeptidase A C-terminal domain-like"/>
    <property type="match status" value="1"/>
</dbReference>
<dbReference type="InterPro" id="IPR040449">
    <property type="entry name" value="Peptidase_S66_N"/>
</dbReference>
<dbReference type="InterPro" id="IPR040921">
    <property type="entry name" value="Peptidase_S66C"/>
</dbReference>
<gene>
    <name evidence="9" type="ORF">GC722_04830</name>
</gene>
<evidence type="ECO:0000313" key="10">
    <source>
        <dbReference type="Proteomes" id="UP000435304"/>
    </source>
</evidence>
<evidence type="ECO:0000256" key="3">
    <source>
        <dbReference type="ARBA" id="ARBA00022670"/>
    </source>
</evidence>
<dbReference type="GO" id="GO:0004180">
    <property type="term" value="F:carboxypeptidase activity"/>
    <property type="evidence" value="ECO:0007669"/>
    <property type="project" value="UniProtKB-KW"/>
</dbReference>
<evidence type="ECO:0000256" key="4">
    <source>
        <dbReference type="ARBA" id="ARBA00022801"/>
    </source>
</evidence>
<keyword evidence="10" id="KW-1185">Reference proteome</keyword>
<organism evidence="9 10">
    <name type="scientific">Auraticoccus cholistanensis</name>
    <dbReference type="NCBI Taxonomy" id="2656650"/>
    <lineage>
        <taxon>Bacteria</taxon>
        <taxon>Bacillati</taxon>
        <taxon>Actinomycetota</taxon>
        <taxon>Actinomycetes</taxon>
        <taxon>Propionibacteriales</taxon>
        <taxon>Propionibacteriaceae</taxon>
        <taxon>Auraticoccus</taxon>
    </lineage>
</organism>
<keyword evidence="2 9" id="KW-0121">Carboxypeptidase</keyword>
<dbReference type="AlphaFoldDB" id="A0A6A9UR20"/>
<dbReference type="CDD" id="cd07025">
    <property type="entry name" value="Peptidase_S66"/>
    <property type="match status" value="1"/>
</dbReference>
<evidence type="ECO:0000256" key="6">
    <source>
        <dbReference type="PIRSR" id="PIRSR028757-1"/>
    </source>
</evidence>
<name>A0A6A9UR20_9ACTN</name>
<dbReference type="PANTHER" id="PTHR30237">
    <property type="entry name" value="MURAMOYLTETRAPEPTIDE CARBOXYPEPTIDASE"/>
    <property type="match status" value="1"/>
</dbReference>
<dbReference type="InterPro" id="IPR029062">
    <property type="entry name" value="Class_I_gatase-like"/>
</dbReference>
<dbReference type="Gene3D" id="3.40.50.10740">
    <property type="entry name" value="Class I glutamine amidotransferase-like"/>
    <property type="match status" value="1"/>
</dbReference>
<evidence type="ECO:0000256" key="2">
    <source>
        <dbReference type="ARBA" id="ARBA00022645"/>
    </source>
</evidence>
<evidence type="ECO:0000259" key="7">
    <source>
        <dbReference type="Pfam" id="PF02016"/>
    </source>
</evidence>